<reference evidence="1" key="1">
    <citation type="submission" date="2021-01" db="EMBL/GenBank/DDBJ databases">
        <authorList>
            <person name="Corre E."/>
            <person name="Pelletier E."/>
            <person name="Niang G."/>
            <person name="Scheremetjew M."/>
            <person name="Finn R."/>
            <person name="Kale V."/>
            <person name="Holt S."/>
            <person name="Cochrane G."/>
            <person name="Meng A."/>
            <person name="Brown T."/>
            <person name="Cohen L."/>
        </authorList>
    </citation>
    <scope>NUCLEOTIDE SEQUENCE</scope>
    <source>
        <strain evidence="1">CCMP2877</strain>
    </source>
</reference>
<dbReference type="AlphaFoldDB" id="A0A7S1U2F9"/>
<proteinExistence type="predicted"/>
<evidence type="ECO:0000313" key="1">
    <source>
        <dbReference type="EMBL" id="CAD9252948.1"/>
    </source>
</evidence>
<dbReference type="EMBL" id="HBGJ01017604">
    <property type="protein sequence ID" value="CAD9252948.1"/>
    <property type="molecule type" value="Transcribed_RNA"/>
</dbReference>
<accession>A0A7S1U2F9</accession>
<organism evidence="1">
    <name type="scientific">Phaeomonas parva</name>
    <dbReference type="NCBI Taxonomy" id="124430"/>
    <lineage>
        <taxon>Eukaryota</taxon>
        <taxon>Sar</taxon>
        <taxon>Stramenopiles</taxon>
        <taxon>Ochrophyta</taxon>
        <taxon>Pinguiophyceae</taxon>
        <taxon>Pinguiochrysidales</taxon>
        <taxon>Pinguiochrysidaceae</taxon>
        <taxon>Phaeomonas</taxon>
    </lineage>
</organism>
<sequence length="101" mass="10624">MESAPTPKCAKLHKALRKAGGAEAWQPSAFGGKVWTAQLRVFKCEAAKGGRCVAVAKELDACHKSLMGTGMYTPLRGGPAQSDCDQQVAAMLACAEEITQT</sequence>
<gene>
    <name evidence="1" type="ORF">PPAR1163_LOCUS11315</name>
</gene>
<name>A0A7S1U2F9_9STRA</name>
<protein>
    <submittedName>
        <fullName evidence="1">Uncharacterized protein</fullName>
    </submittedName>
</protein>